<dbReference type="EMBL" id="CAFBON010000350">
    <property type="protein sequence ID" value="CAB5011853.1"/>
    <property type="molecule type" value="Genomic_DNA"/>
</dbReference>
<organism evidence="1">
    <name type="scientific">freshwater metagenome</name>
    <dbReference type="NCBI Taxonomy" id="449393"/>
    <lineage>
        <taxon>unclassified sequences</taxon>
        <taxon>metagenomes</taxon>
        <taxon>ecological metagenomes</taxon>
    </lineage>
</organism>
<reference evidence="1" key="1">
    <citation type="submission" date="2020-05" db="EMBL/GenBank/DDBJ databases">
        <authorList>
            <person name="Chiriac C."/>
            <person name="Salcher M."/>
            <person name="Ghai R."/>
            <person name="Kavagutti S V."/>
        </authorList>
    </citation>
    <scope>NUCLEOTIDE SEQUENCE</scope>
</reference>
<gene>
    <name evidence="1" type="ORF">UFOPK3954_02353</name>
</gene>
<proteinExistence type="predicted"/>
<evidence type="ECO:0000313" key="1">
    <source>
        <dbReference type="EMBL" id="CAB5011853.1"/>
    </source>
</evidence>
<protein>
    <submittedName>
        <fullName evidence="1">Unannotated protein</fullName>
    </submittedName>
</protein>
<dbReference type="NCBIfam" id="TIGR03696">
    <property type="entry name" value="Rhs_assc_core"/>
    <property type="match status" value="1"/>
</dbReference>
<dbReference type="InterPro" id="IPR022385">
    <property type="entry name" value="Rhs_assc_core"/>
</dbReference>
<accession>A0A6J7Q871</accession>
<dbReference type="AlphaFoldDB" id="A0A6J7Q871"/>
<name>A0A6J7Q871_9ZZZZ</name>
<sequence length="263" mass="27700">MWSYSNIAGSVTATANAAGARTAGPLLYDPYGNPLTGYPDNQTGLLDNAWYGSAERQTQHQTGLNPAVDMGARQYLPRIGRFTETDPIEAGVDNDYGYPADPINQTDLTGECWPGMNAGQALGYEFRTGKKGKVTYWSDGSGRIGLSTMVYLVRAGIPYKVRTKQKCLNWRHVLRAAEKGSNTVGQWMWNNGSSIGNAAYDCAVGAEAGAVLGLALTAWSGYGVVGGGLVGSTAGCIAGVTAGALGDHNPVELPYAVAPRVVR</sequence>
<dbReference type="Gene3D" id="2.180.10.10">
    <property type="entry name" value="RHS repeat-associated core"/>
    <property type="match status" value="1"/>
</dbReference>